<dbReference type="AlphaFoldDB" id="I0IF85"/>
<dbReference type="OrthoDB" id="9801456at2"/>
<accession>I0IF85</accession>
<dbReference type="Gene3D" id="1.10.3130.10">
    <property type="entry name" value="serine acetyltransferase, domain 1"/>
    <property type="match status" value="1"/>
</dbReference>
<dbReference type="eggNOG" id="COG1045">
    <property type="taxonomic scope" value="Bacteria"/>
</dbReference>
<evidence type="ECO:0000313" key="5">
    <source>
        <dbReference type="Proteomes" id="UP000007881"/>
    </source>
</evidence>
<dbReference type="STRING" id="1142394.PSMK_17640"/>
<dbReference type="EMBL" id="AP012338">
    <property type="protein sequence ID" value="BAM03923.1"/>
    <property type="molecule type" value="Genomic_DNA"/>
</dbReference>
<reference evidence="4 5" key="1">
    <citation type="submission" date="2012-02" db="EMBL/GenBank/DDBJ databases">
        <title>Complete genome sequence of Phycisphaera mikurensis NBRC 102666.</title>
        <authorList>
            <person name="Ankai A."/>
            <person name="Hosoyama A."/>
            <person name="Terui Y."/>
            <person name="Sekine M."/>
            <person name="Fukai R."/>
            <person name="Kato Y."/>
            <person name="Nakamura S."/>
            <person name="Yamada-Narita S."/>
            <person name="Kawakoshi A."/>
            <person name="Fukunaga Y."/>
            <person name="Yamazaki S."/>
            <person name="Fujita N."/>
        </authorList>
    </citation>
    <scope>NUCLEOTIDE SEQUENCE [LARGE SCALE GENOMIC DNA]</scope>
    <source>
        <strain evidence="5">NBRC 102666 / KCTC 22515 / FYK2301M01</strain>
    </source>
</reference>
<keyword evidence="5" id="KW-1185">Reference proteome</keyword>
<dbReference type="HOGENOM" id="CLU_051638_1_1_0"/>
<dbReference type="Gene3D" id="2.160.10.10">
    <property type="entry name" value="Hexapeptide repeat proteins"/>
    <property type="match status" value="1"/>
</dbReference>
<keyword evidence="2 4" id="KW-0808">Transferase</keyword>
<sequence>MTDAPHDAATALLASYAQNPRTVAVGARFLPSRSRVIDLIEALRRLTFPGFFGTEPLAEDALEAVTRRRLGELDALLFEQVRHALRYALNRVGEGRGGRGDDCDDCDVEARAVTDAFIARIPEVRRLIGTDVQAAFDGDPATDHTDETVFCYPGIDAIFTHRYAHELCRLRVPMLPRIMSEVAHGETGIDIHPGATIGEGLFIDHGTGIVIGQTCEIGTGVKLYQGVTLGALSTKGGHDRWAGKKRHPTLEDGVTVYGGAIILGGNTVIGKDATVGGSVFLTRSVPPGHTVSMEAPSLKVSPPRVAPEEALRGFDWVI</sequence>
<dbReference type="GO" id="GO:0009001">
    <property type="term" value="F:serine O-acetyltransferase activity"/>
    <property type="evidence" value="ECO:0007669"/>
    <property type="project" value="UniProtKB-EC"/>
</dbReference>
<keyword evidence="3 4" id="KW-0012">Acyltransferase</keyword>
<dbReference type="EC" id="2.3.1.30" evidence="4"/>
<evidence type="ECO:0000256" key="2">
    <source>
        <dbReference type="ARBA" id="ARBA00022679"/>
    </source>
</evidence>
<dbReference type="InterPro" id="IPR011004">
    <property type="entry name" value="Trimer_LpxA-like_sf"/>
</dbReference>
<protein>
    <submittedName>
        <fullName evidence="4">Serine acetyltransferase</fullName>
        <ecNumber evidence="4">2.3.1.30</ecNumber>
    </submittedName>
</protein>
<dbReference type="PANTHER" id="PTHR42811">
    <property type="entry name" value="SERINE ACETYLTRANSFERASE"/>
    <property type="match status" value="1"/>
</dbReference>
<evidence type="ECO:0000256" key="3">
    <source>
        <dbReference type="ARBA" id="ARBA00023315"/>
    </source>
</evidence>
<dbReference type="InterPro" id="IPR045304">
    <property type="entry name" value="LbH_SAT"/>
</dbReference>
<evidence type="ECO:0000256" key="1">
    <source>
        <dbReference type="ARBA" id="ARBA00022605"/>
    </source>
</evidence>
<dbReference type="SUPFAM" id="SSF51161">
    <property type="entry name" value="Trimeric LpxA-like enzymes"/>
    <property type="match status" value="1"/>
</dbReference>
<evidence type="ECO:0000313" key="4">
    <source>
        <dbReference type="EMBL" id="BAM03923.1"/>
    </source>
</evidence>
<dbReference type="Proteomes" id="UP000007881">
    <property type="component" value="Chromosome"/>
</dbReference>
<dbReference type="RefSeq" id="WP_014437141.1">
    <property type="nucleotide sequence ID" value="NC_017080.1"/>
</dbReference>
<dbReference type="CDD" id="cd03354">
    <property type="entry name" value="LbH_SAT"/>
    <property type="match status" value="1"/>
</dbReference>
<gene>
    <name evidence="4" type="primary">cysE</name>
    <name evidence="4" type="ordered locus">PSMK_17640</name>
</gene>
<organism evidence="4 5">
    <name type="scientific">Phycisphaera mikurensis (strain NBRC 102666 / KCTC 22515 / FYK2301M01)</name>
    <dbReference type="NCBI Taxonomy" id="1142394"/>
    <lineage>
        <taxon>Bacteria</taxon>
        <taxon>Pseudomonadati</taxon>
        <taxon>Planctomycetota</taxon>
        <taxon>Phycisphaerae</taxon>
        <taxon>Phycisphaerales</taxon>
        <taxon>Phycisphaeraceae</taxon>
        <taxon>Phycisphaera</taxon>
    </lineage>
</organism>
<dbReference type="GO" id="GO:0008652">
    <property type="term" value="P:amino acid biosynthetic process"/>
    <property type="evidence" value="ECO:0007669"/>
    <property type="project" value="UniProtKB-KW"/>
</dbReference>
<name>I0IF85_PHYMF</name>
<keyword evidence="1" id="KW-0028">Amino-acid biosynthesis</keyword>
<proteinExistence type="predicted"/>
<dbReference type="InterPro" id="IPR042122">
    <property type="entry name" value="Ser_AcTrfase_N_sf"/>
</dbReference>
<dbReference type="KEGG" id="phm:PSMK_17640"/>